<dbReference type="AlphaFoldDB" id="A0A6M1LRA7"/>
<dbReference type="CDD" id="cd07324">
    <property type="entry name" value="M48C_Oma1-like"/>
    <property type="match status" value="1"/>
</dbReference>
<dbReference type="GO" id="GO:0004222">
    <property type="term" value="F:metalloendopeptidase activity"/>
    <property type="evidence" value="ECO:0007669"/>
    <property type="project" value="InterPro"/>
</dbReference>
<comment type="cofactor">
    <cofactor evidence="1">
        <name>Zn(2+)</name>
        <dbReference type="ChEBI" id="CHEBI:29105"/>
    </cofactor>
</comment>
<keyword evidence="3" id="KW-0479">Metal-binding</keyword>
<dbReference type="InterPro" id="IPR001915">
    <property type="entry name" value="Peptidase_M48"/>
</dbReference>
<evidence type="ECO:0000256" key="4">
    <source>
        <dbReference type="ARBA" id="ARBA00022801"/>
    </source>
</evidence>
<sequence length="482" mass="52060">MPRPSFLARPPASETPASAMVFAAMGAVPKLVVMLVFLALLALVAWPGSASAQSAASRIVTIRDAETEHLVRRLVQPLLRTAGVDPGLVRTTLIQNRAINAFVSTGNRLFIHTGLIQQSTGALELVGVLAHETGHIAGGHLARLPEEMRNAMLRSIGAMLLGGAAAAASGQSGALAAGMLGGQASAMGEFYAFTRSQEQAADQAGVNYLDRLGWSSRGLERLLERLLDQELLAVGRQDPYFRTHPLSRDRLDFIREHLARSRFAEAPFPADLEAAFAMVRAKLDGFIDSPLMTLRRYPESDTGAPARYARAIAQFRSGRIAPAVAMVDALIAEQPHNPWLHELKGQILFEGHRLADSLAPYATAARLAPEEGLIRLSHARVLMELGQPAQLRQALSELDAAMRTERESAFLWRQMAVAHGRLGEMPMADLALAEEAMLLGDALAARTLAARAEAALPPGPMRLRASDLRNAAQPENLPPRRR</sequence>
<dbReference type="GO" id="GO:0051603">
    <property type="term" value="P:proteolysis involved in protein catabolic process"/>
    <property type="evidence" value="ECO:0007669"/>
    <property type="project" value="TreeGrafter"/>
</dbReference>
<evidence type="ECO:0000256" key="2">
    <source>
        <dbReference type="ARBA" id="ARBA00022670"/>
    </source>
</evidence>
<keyword evidence="2" id="KW-0645">Protease</keyword>
<keyword evidence="6 9" id="KW-0482">Metalloprotease</keyword>
<dbReference type="PANTHER" id="PTHR22726">
    <property type="entry name" value="METALLOENDOPEPTIDASE OMA1"/>
    <property type="match status" value="1"/>
</dbReference>
<evidence type="ECO:0000313" key="10">
    <source>
        <dbReference type="Proteomes" id="UP000475385"/>
    </source>
</evidence>
<accession>A0A6M1LRA7</accession>
<evidence type="ECO:0000256" key="3">
    <source>
        <dbReference type="ARBA" id="ARBA00022723"/>
    </source>
</evidence>
<dbReference type="GO" id="GO:0016020">
    <property type="term" value="C:membrane"/>
    <property type="evidence" value="ECO:0007669"/>
    <property type="project" value="TreeGrafter"/>
</dbReference>
<evidence type="ECO:0000256" key="7">
    <source>
        <dbReference type="SAM" id="MobiDB-lite"/>
    </source>
</evidence>
<evidence type="ECO:0000256" key="1">
    <source>
        <dbReference type="ARBA" id="ARBA00001947"/>
    </source>
</evidence>
<proteinExistence type="predicted"/>
<dbReference type="Gene3D" id="1.25.40.10">
    <property type="entry name" value="Tetratricopeptide repeat domain"/>
    <property type="match status" value="1"/>
</dbReference>
<evidence type="ECO:0000256" key="6">
    <source>
        <dbReference type="ARBA" id="ARBA00023049"/>
    </source>
</evidence>
<feature type="domain" description="Peptidase M48" evidence="8">
    <location>
        <begin position="70"/>
        <end position="256"/>
    </location>
</feature>
<comment type="caution">
    <text evidence="9">The sequence shown here is derived from an EMBL/GenBank/DDBJ whole genome shotgun (WGS) entry which is preliminary data.</text>
</comment>
<reference evidence="9 10" key="1">
    <citation type="submission" date="2020-03" db="EMBL/GenBank/DDBJ databases">
        <title>Roseomonas stagni sp. nov., isolated from pond water in Japan.</title>
        <authorList>
            <person name="Furuhata K."/>
            <person name="Miyamoto H."/>
            <person name="Goto K."/>
        </authorList>
    </citation>
    <scope>NUCLEOTIDE SEQUENCE [LARGE SCALE GENOMIC DNA]</scope>
    <source>
        <strain evidence="9 10">PeD5</strain>
    </source>
</reference>
<evidence type="ECO:0000256" key="5">
    <source>
        <dbReference type="ARBA" id="ARBA00022833"/>
    </source>
</evidence>
<gene>
    <name evidence="9" type="ORF">G3576_22280</name>
</gene>
<protein>
    <submittedName>
        <fullName evidence="9">M48 family metalloprotease</fullName>
    </submittedName>
</protein>
<dbReference type="Proteomes" id="UP000475385">
    <property type="component" value="Unassembled WGS sequence"/>
</dbReference>
<dbReference type="PANTHER" id="PTHR22726:SF1">
    <property type="entry name" value="METALLOENDOPEPTIDASE OMA1, MITOCHONDRIAL"/>
    <property type="match status" value="1"/>
</dbReference>
<keyword evidence="4" id="KW-0378">Hydrolase</keyword>
<dbReference type="Pfam" id="PF01435">
    <property type="entry name" value="Peptidase_M48"/>
    <property type="match status" value="1"/>
</dbReference>
<keyword evidence="5" id="KW-0862">Zinc</keyword>
<dbReference type="InterPro" id="IPR011990">
    <property type="entry name" value="TPR-like_helical_dom_sf"/>
</dbReference>
<dbReference type="SUPFAM" id="SSF48452">
    <property type="entry name" value="TPR-like"/>
    <property type="match status" value="1"/>
</dbReference>
<keyword evidence="10" id="KW-1185">Reference proteome</keyword>
<dbReference type="RefSeq" id="WP_164696682.1">
    <property type="nucleotide sequence ID" value="NZ_JAAIKB010000011.1"/>
</dbReference>
<dbReference type="InterPro" id="IPR051156">
    <property type="entry name" value="Mito/Outer_Membr_Metalloprot"/>
</dbReference>
<dbReference type="GO" id="GO:0046872">
    <property type="term" value="F:metal ion binding"/>
    <property type="evidence" value="ECO:0007669"/>
    <property type="project" value="UniProtKB-KW"/>
</dbReference>
<evidence type="ECO:0000313" key="9">
    <source>
        <dbReference type="EMBL" id="NGM22757.1"/>
    </source>
</evidence>
<feature type="region of interest" description="Disordered" evidence="7">
    <location>
        <begin position="459"/>
        <end position="482"/>
    </location>
</feature>
<dbReference type="EMBL" id="JAAIKB010000011">
    <property type="protein sequence ID" value="NGM22757.1"/>
    <property type="molecule type" value="Genomic_DNA"/>
</dbReference>
<dbReference type="Gene3D" id="3.30.2010.10">
    <property type="entry name" value="Metalloproteases ('zincins'), catalytic domain"/>
    <property type="match status" value="1"/>
</dbReference>
<organism evidence="9 10">
    <name type="scientific">Falsiroseomonas algicola</name>
    <dbReference type="NCBI Taxonomy" id="2716930"/>
    <lineage>
        <taxon>Bacteria</taxon>
        <taxon>Pseudomonadati</taxon>
        <taxon>Pseudomonadota</taxon>
        <taxon>Alphaproteobacteria</taxon>
        <taxon>Acetobacterales</taxon>
        <taxon>Roseomonadaceae</taxon>
        <taxon>Falsiroseomonas</taxon>
    </lineage>
</organism>
<name>A0A6M1LRA7_9PROT</name>
<evidence type="ECO:0000259" key="8">
    <source>
        <dbReference type="Pfam" id="PF01435"/>
    </source>
</evidence>